<evidence type="ECO:0000256" key="3">
    <source>
        <dbReference type="ARBA" id="ARBA00022692"/>
    </source>
</evidence>
<dbReference type="PANTHER" id="PTHR32322">
    <property type="entry name" value="INNER MEMBRANE TRANSPORTER"/>
    <property type="match status" value="1"/>
</dbReference>
<dbReference type="InterPro" id="IPR000620">
    <property type="entry name" value="EamA_dom"/>
</dbReference>
<accession>A0A653E5Y4</accession>
<feature type="transmembrane region" description="Helical" evidence="6">
    <location>
        <begin position="116"/>
        <end position="136"/>
    </location>
</feature>
<evidence type="ECO:0000256" key="4">
    <source>
        <dbReference type="ARBA" id="ARBA00022989"/>
    </source>
</evidence>
<dbReference type="PANTHER" id="PTHR32322:SF18">
    <property type="entry name" value="S-ADENOSYLMETHIONINE_S-ADENOSYLHOMOCYSTEINE TRANSPORTER"/>
    <property type="match status" value="1"/>
</dbReference>
<feature type="domain" description="EamA" evidence="7">
    <location>
        <begin position="2"/>
        <end position="129"/>
    </location>
</feature>
<feature type="transmembrane region" description="Helical" evidence="6">
    <location>
        <begin position="59"/>
        <end position="79"/>
    </location>
</feature>
<dbReference type="Pfam" id="PF00892">
    <property type="entry name" value="EamA"/>
    <property type="match status" value="2"/>
</dbReference>
<evidence type="ECO:0000313" key="8">
    <source>
        <dbReference type="EMBL" id="VEV97521.1"/>
    </source>
</evidence>
<dbReference type="EMBL" id="LR215729">
    <property type="protein sequence ID" value="VEV97521.1"/>
    <property type="molecule type" value="Genomic_DNA"/>
</dbReference>
<keyword evidence="4 6" id="KW-1133">Transmembrane helix</keyword>
<feature type="transmembrane region" description="Helical" evidence="6">
    <location>
        <begin position="148"/>
        <end position="170"/>
    </location>
</feature>
<gene>
    <name evidence="8" type="ORF">PMYSY11_2476</name>
</gene>
<evidence type="ECO:0000256" key="6">
    <source>
        <dbReference type="SAM" id="Phobius"/>
    </source>
</evidence>
<feature type="transmembrane region" description="Helical" evidence="6">
    <location>
        <begin position="26"/>
        <end position="47"/>
    </location>
</feature>
<keyword evidence="3 6" id="KW-0812">Transmembrane</keyword>
<feature type="transmembrane region" description="Helical" evidence="6">
    <location>
        <begin position="271"/>
        <end position="289"/>
    </location>
</feature>
<evidence type="ECO:0000256" key="2">
    <source>
        <dbReference type="ARBA" id="ARBA00022475"/>
    </source>
</evidence>
<evidence type="ECO:0000256" key="5">
    <source>
        <dbReference type="ARBA" id="ARBA00023136"/>
    </source>
</evidence>
<dbReference type="AlphaFoldDB" id="A0A653E5Y4"/>
<dbReference type="SUPFAM" id="SSF103481">
    <property type="entry name" value="Multidrug resistance efflux transporter EmrE"/>
    <property type="match status" value="2"/>
</dbReference>
<name>A0A653E5Y4_9PSED</name>
<dbReference type="InterPro" id="IPR050638">
    <property type="entry name" value="AA-Vitamin_Transporters"/>
</dbReference>
<evidence type="ECO:0000256" key="1">
    <source>
        <dbReference type="ARBA" id="ARBA00004651"/>
    </source>
</evidence>
<proteinExistence type="predicted"/>
<dbReference type="GO" id="GO:0005886">
    <property type="term" value="C:plasma membrane"/>
    <property type="evidence" value="ECO:0007669"/>
    <property type="project" value="UniProtKB-SubCell"/>
</dbReference>
<keyword evidence="5 6" id="KW-0472">Membrane</keyword>
<evidence type="ECO:0000259" key="7">
    <source>
        <dbReference type="Pfam" id="PF00892"/>
    </source>
</evidence>
<feature type="domain" description="EamA" evidence="7">
    <location>
        <begin position="152"/>
        <end position="288"/>
    </location>
</feature>
<keyword evidence="2" id="KW-1003">Cell membrane</keyword>
<protein>
    <recommendedName>
        <fullName evidence="7">EamA domain-containing protein</fullName>
    </recommendedName>
</protein>
<sequence length="293" mass="30807">MLALLACTFGANHVAARVAFDHDTGVMLAVLCRSGVTLLILGSLVLYQRQPIALPQGAWRWQALLGLCIAIQSLCLYSAVARIPVALALLVGNTFPMVLALLTWALGGPAPTRRTAVLMGVILLGLLLALDVPARLQGSGGEAELPRSVWLLGIALAMCAACAFACALWLTEHKLSSVRGSVRSMLTMAVVFSSSLIAGFSGLIENGLALPSAATGWIALAVVGVLYSSGFSILFISMPRLDMPKNVSVMNVEPVATLILGWVILGQVLSPIQMVGALIVISAIVLLTYRQNH</sequence>
<organism evidence="8">
    <name type="scientific">Pseudomonas marincola</name>
    <dbReference type="NCBI Taxonomy" id="437900"/>
    <lineage>
        <taxon>Bacteria</taxon>
        <taxon>Pseudomonadati</taxon>
        <taxon>Pseudomonadota</taxon>
        <taxon>Gammaproteobacteria</taxon>
        <taxon>Pseudomonadales</taxon>
        <taxon>Pseudomonadaceae</taxon>
        <taxon>Pseudomonas</taxon>
    </lineage>
</organism>
<dbReference type="InterPro" id="IPR037185">
    <property type="entry name" value="EmrE-like"/>
</dbReference>
<feature type="transmembrane region" description="Helical" evidence="6">
    <location>
        <begin position="216"/>
        <end position="236"/>
    </location>
</feature>
<feature type="transmembrane region" description="Helical" evidence="6">
    <location>
        <begin position="85"/>
        <end position="104"/>
    </location>
</feature>
<comment type="subcellular location">
    <subcellularLocation>
        <location evidence="1">Cell membrane</location>
        <topology evidence="1">Multi-pass membrane protein</topology>
    </subcellularLocation>
</comment>
<feature type="transmembrane region" description="Helical" evidence="6">
    <location>
        <begin position="248"/>
        <end position="265"/>
    </location>
</feature>
<dbReference type="Gene3D" id="1.10.3730.20">
    <property type="match status" value="1"/>
</dbReference>
<reference evidence="8" key="1">
    <citation type="submission" date="2019-02" db="EMBL/GenBank/DDBJ databases">
        <authorList>
            <consortium name="Genoscope - CEA"/>
            <person name="William W."/>
        </authorList>
    </citation>
    <scope>NUCLEOTIDE SEQUENCE [LARGE SCALE GENOMIC DNA]</scope>
    <source>
        <strain evidence="8">YSy11</strain>
    </source>
</reference>
<feature type="transmembrane region" description="Helical" evidence="6">
    <location>
        <begin position="182"/>
        <end position="204"/>
    </location>
</feature>